<sequence>MNDRGRKRKGAVVVVVLGILLGAAILFLLLPLPKPAPFLNTSRGQAIEDFLADKNAFGDYLTAIKLLPDMRAWDTRQEDTIVSFSDELFHFLDTDEVTEVGDKVKDYIEKCQPSLQLVRQGIRKNDCVVPEYTSFEEKLPYLAGIRGLARVLVVEGKIKELSGDYYGACENYLDAIRLGNDIAKGGVLIHGLVNLAINGIGLEAIAPTLEKADARSLEMVVKVLGEEESNLVPVSEVMGKEHEILVQYIDYAARDRSRAVNLVSSPMGGGKRRQPGTVDGVLLLVPDNAMNNVAWIYLVLNRGRITRNYRCRLQKVF</sequence>
<keyword evidence="1" id="KW-0812">Transmembrane</keyword>
<evidence type="ECO:0000313" key="2">
    <source>
        <dbReference type="EMBL" id="RJP73039.1"/>
    </source>
</evidence>
<dbReference type="AlphaFoldDB" id="A0A419F3J5"/>
<organism evidence="2 3">
    <name type="scientific">Candidatus Abyssobacteria bacterium SURF_17</name>
    <dbReference type="NCBI Taxonomy" id="2093361"/>
    <lineage>
        <taxon>Bacteria</taxon>
        <taxon>Pseudomonadati</taxon>
        <taxon>Candidatus Hydrogenedentota</taxon>
        <taxon>Candidatus Abyssobacteria</taxon>
    </lineage>
</organism>
<dbReference type="EMBL" id="QZKI01000034">
    <property type="protein sequence ID" value="RJP73039.1"/>
    <property type="molecule type" value="Genomic_DNA"/>
</dbReference>
<gene>
    <name evidence="2" type="ORF">C4532_05080</name>
</gene>
<dbReference type="Proteomes" id="UP000285961">
    <property type="component" value="Unassembled WGS sequence"/>
</dbReference>
<comment type="caution">
    <text evidence="2">The sequence shown here is derived from an EMBL/GenBank/DDBJ whole genome shotgun (WGS) entry which is preliminary data.</text>
</comment>
<name>A0A419F3J5_9BACT</name>
<evidence type="ECO:0000256" key="1">
    <source>
        <dbReference type="SAM" id="Phobius"/>
    </source>
</evidence>
<reference evidence="2 3" key="1">
    <citation type="journal article" date="2017" name="ISME J.">
        <title>Energy and carbon metabolisms in a deep terrestrial subsurface fluid microbial community.</title>
        <authorList>
            <person name="Momper L."/>
            <person name="Jungbluth S.P."/>
            <person name="Lee M.D."/>
            <person name="Amend J.P."/>
        </authorList>
    </citation>
    <scope>NUCLEOTIDE SEQUENCE [LARGE SCALE GENOMIC DNA]</scope>
    <source>
        <strain evidence="2">SURF_17</strain>
    </source>
</reference>
<proteinExistence type="predicted"/>
<accession>A0A419F3J5</accession>
<evidence type="ECO:0000313" key="3">
    <source>
        <dbReference type="Proteomes" id="UP000285961"/>
    </source>
</evidence>
<protein>
    <submittedName>
        <fullName evidence="2">Uncharacterized protein</fullName>
    </submittedName>
</protein>
<keyword evidence="1" id="KW-0472">Membrane</keyword>
<feature type="transmembrane region" description="Helical" evidence="1">
    <location>
        <begin position="12"/>
        <end position="32"/>
    </location>
</feature>
<keyword evidence="1" id="KW-1133">Transmembrane helix</keyword>